<protein>
    <submittedName>
        <fullName evidence="2">ORF6N domain-containing protein</fullName>
    </submittedName>
</protein>
<evidence type="ECO:0000313" key="2">
    <source>
        <dbReference type="EMBL" id="MDJ1650073.1"/>
    </source>
</evidence>
<dbReference type="SUPFAM" id="SSF56024">
    <property type="entry name" value="Phospholipase D/nuclease"/>
    <property type="match status" value="1"/>
</dbReference>
<evidence type="ECO:0000313" key="3">
    <source>
        <dbReference type="Proteomes" id="UP001232750"/>
    </source>
</evidence>
<gene>
    <name evidence="2" type="ORF">QNJ86_04625</name>
</gene>
<reference evidence="2 3" key="1">
    <citation type="submission" date="2023-05" db="EMBL/GenBank/DDBJ databases">
        <title>Gordonibacter KGMB12511T sp. nov., isolated from faeces of healthy Korean.</title>
        <authorList>
            <person name="Kim H.S."/>
            <person name="Kim J.-S."/>
            <person name="Suh M.K."/>
            <person name="Eom M.K."/>
            <person name="Do H.E."/>
            <person name="Lee J.-S."/>
        </authorList>
    </citation>
    <scope>NUCLEOTIDE SEQUENCE [LARGE SCALE GENOMIC DNA]</scope>
    <source>
        <strain evidence="2 3">KGMB12511</strain>
    </source>
</reference>
<comment type="caution">
    <text evidence="2">The sequence shown here is derived from an EMBL/GenBank/DDBJ whole genome shotgun (WGS) entry which is preliminary data.</text>
</comment>
<dbReference type="RefSeq" id="WP_283831424.1">
    <property type="nucleotide sequence ID" value="NZ_JASJEU010000008.1"/>
</dbReference>
<feature type="domain" description="KilA-N DNA-binding" evidence="1">
    <location>
        <begin position="35"/>
        <end position="122"/>
    </location>
</feature>
<dbReference type="InterPro" id="IPR018873">
    <property type="entry name" value="KilA-N_DNA-bd_domain"/>
</dbReference>
<evidence type="ECO:0000259" key="1">
    <source>
        <dbReference type="Pfam" id="PF10543"/>
    </source>
</evidence>
<sequence length="319" mass="35885">MTEEEKGLSASVIKTEGASGGMLLAPSNEPVIRNLIYTVRGTQVMLDSDLAMLYGVETKALNQAVRRNINRFPERFRFHLTKEESDSLRSQIVTSNAENGRGGRRYMPYAFTEQGVAMLSAVLRSETAIRVSVQIMDAFVEMRHFIASNAALFEQIRAVELRQLQYQKTTDERFERVFDYMETHEAPKQKVFFDGQIYDAFELLVELVQKAEREIVLIDGYVDVGTLNILAKKAPGVAVIVWTHPRTHLTQGDVDTFNAQYPQLEVRHSTAFHDRFLILDGVEAYLVGASLKDAGKKSFGIARLEDEGAANAILTCLKQ</sequence>
<name>A0ABT7DND8_9ACTN</name>
<proteinExistence type="predicted"/>
<organism evidence="2 3">
    <name type="scientific">Gordonibacter faecis</name>
    <dbReference type="NCBI Taxonomy" id="3047475"/>
    <lineage>
        <taxon>Bacteria</taxon>
        <taxon>Bacillati</taxon>
        <taxon>Actinomycetota</taxon>
        <taxon>Coriobacteriia</taxon>
        <taxon>Eggerthellales</taxon>
        <taxon>Eggerthellaceae</taxon>
        <taxon>Gordonibacter</taxon>
    </lineage>
</organism>
<dbReference type="Pfam" id="PF10543">
    <property type="entry name" value="ORF6N"/>
    <property type="match status" value="1"/>
</dbReference>
<dbReference type="EMBL" id="JASJEU010000008">
    <property type="protein sequence ID" value="MDJ1650073.1"/>
    <property type="molecule type" value="Genomic_DNA"/>
</dbReference>
<dbReference type="Proteomes" id="UP001232750">
    <property type="component" value="Unassembled WGS sequence"/>
</dbReference>
<keyword evidence="3" id="KW-1185">Reference proteome</keyword>
<accession>A0ABT7DND8</accession>